<evidence type="ECO:0000313" key="10">
    <source>
        <dbReference type="EMBL" id="TGA99952.1"/>
    </source>
</evidence>
<evidence type="ECO:0000256" key="7">
    <source>
        <dbReference type="ARBA" id="ARBA00023137"/>
    </source>
</evidence>
<dbReference type="Proteomes" id="UP000298347">
    <property type="component" value="Unassembled WGS sequence"/>
</dbReference>
<dbReference type="InterPro" id="IPR005702">
    <property type="entry name" value="Wzc-like_C"/>
</dbReference>
<evidence type="ECO:0000256" key="2">
    <source>
        <dbReference type="ARBA" id="ARBA00011903"/>
    </source>
</evidence>
<dbReference type="Gene3D" id="3.40.50.300">
    <property type="entry name" value="P-loop containing nucleotide triphosphate hydrolases"/>
    <property type="match status" value="1"/>
</dbReference>
<dbReference type="EMBL" id="SRJD01000002">
    <property type="protein sequence ID" value="TGA99952.1"/>
    <property type="molecule type" value="Genomic_DNA"/>
</dbReference>
<keyword evidence="7" id="KW-0829">Tyrosine-protein kinase</keyword>
<dbReference type="CDD" id="cd05387">
    <property type="entry name" value="BY-kinase"/>
    <property type="match status" value="1"/>
</dbReference>
<organism evidence="10 11">
    <name type="scientific">Sporolactobacillus shoreae</name>
    <dbReference type="NCBI Taxonomy" id="1465501"/>
    <lineage>
        <taxon>Bacteria</taxon>
        <taxon>Bacillati</taxon>
        <taxon>Bacillota</taxon>
        <taxon>Bacilli</taxon>
        <taxon>Bacillales</taxon>
        <taxon>Sporolactobacillaceae</taxon>
        <taxon>Sporolactobacillus</taxon>
    </lineage>
</organism>
<dbReference type="RefSeq" id="WP_135347347.1">
    <property type="nucleotide sequence ID" value="NZ_SRJD01000002.1"/>
</dbReference>
<comment type="caution">
    <text evidence="10">The sequence shown here is derived from an EMBL/GenBank/DDBJ whole genome shotgun (WGS) entry which is preliminary data.</text>
</comment>
<evidence type="ECO:0000259" key="9">
    <source>
        <dbReference type="Pfam" id="PF13614"/>
    </source>
</evidence>
<feature type="domain" description="AAA" evidence="9">
    <location>
        <begin position="47"/>
        <end position="187"/>
    </location>
</feature>
<dbReference type="InterPro" id="IPR050445">
    <property type="entry name" value="Bact_polysacc_biosynth/exp"/>
</dbReference>
<keyword evidence="5 10" id="KW-0418">Kinase</keyword>
<name>A0A4Z0GUH4_9BACL</name>
<keyword evidence="6" id="KW-0067">ATP-binding</keyword>
<evidence type="ECO:0000313" key="11">
    <source>
        <dbReference type="Proteomes" id="UP000298347"/>
    </source>
</evidence>
<accession>A0A4Z0GUH4</accession>
<dbReference type="PANTHER" id="PTHR32309">
    <property type="entry name" value="TYROSINE-PROTEIN KINASE"/>
    <property type="match status" value="1"/>
</dbReference>
<comment type="similarity">
    <text evidence="1">Belongs to the CpsD/CapB family.</text>
</comment>
<dbReference type="NCBIfam" id="TIGR01007">
    <property type="entry name" value="eps_fam"/>
    <property type="match status" value="1"/>
</dbReference>
<evidence type="ECO:0000256" key="1">
    <source>
        <dbReference type="ARBA" id="ARBA00007316"/>
    </source>
</evidence>
<dbReference type="GO" id="GO:0042802">
    <property type="term" value="F:identical protein binding"/>
    <property type="evidence" value="ECO:0007669"/>
    <property type="project" value="UniProtKB-ARBA"/>
</dbReference>
<keyword evidence="4" id="KW-0547">Nucleotide-binding</keyword>
<dbReference type="PANTHER" id="PTHR32309:SF31">
    <property type="entry name" value="CAPSULAR EXOPOLYSACCHARIDE FAMILY"/>
    <property type="match status" value="1"/>
</dbReference>
<protein>
    <recommendedName>
        <fullName evidence="2">non-specific protein-tyrosine kinase</fullName>
        <ecNumber evidence="2">2.7.10.2</ecNumber>
    </recommendedName>
</protein>
<dbReference type="EC" id="2.7.10.2" evidence="2"/>
<dbReference type="SUPFAM" id="SSF52540">
    <property type="entry name" value="P-loop containing nucleoside triphosphate hydrolases"/>
    <property type="match status" value="1"/>
</dbReference>
<evidence type="ECO:0000256" key="3">
    <source>
        <dbReference type="ARBA" id="ARBA00022679"/>
    </source>
</evidence>
<keyword evidence="3" id="KW-0808">Transferase</keyword>
<dbReference type="AlphaFoldDB" id="A0A4Z0GUH4"/>
<dbReference type="GO" id="GO:0004715">
    <property type="term" value="F:non-membrane spanning protein tyrosine kinase activity"/>
    <property type="evidence" value="ECO:0007669"/>
    <property type="project" value="UniProtKB-EC"/>
</dbReference>
<dbReference type="InterPro" id="IPR027417">
    <property type="entry name" value="P-loop_NTPase"/>
</dbReference>
<gene>
    <name evidence="10" type="ORF">E4665_03110</name>
</gene>
<dbReference type="OrthoDB" id="9794577at2"/>
<dbReference type="GO" id="GO:0005886">
    <property type="term" value="C:plasma membrane"/>
    <property type="evidence" value="ECO:0007669"/>
    <property type="project" value="UniProtKB-ARBA"/>
</dbReference>
<dbReference type="FunFam" id="3.40.50.300:FF:000527">
    <property type="entry name" value="Tyrosine-protein kinase etk"/>
    <property type="match status" value="1"/>
</dbReference>
<sequence length="230" mass="25255">MLKSSRWRSPGKPLNLIIRMKRRSLFAEQYRSIRTSLEALEKNGPLRSIMVTSSRSGEGKSTTAANLAVVMAQKGKKVLLIDTDLRRPVLHMTFQKTNKAGLSSILRNTRELFNVIQKTEIVNLSVLTSGPEVANPSDLLNAPDMSAIIEQALSLYDLVLLDSPPVLEVTDTRMIADCCDGVLLVVRSRSTESDLALMAAENLSESGARILGVVLNDARASKKGYYMGSY</sequence>
<comment type="catalytic activity">
    <reaction evidence="8">
        <text>L-tyrosyl-[protein] + ATP = O-phospho-L-tyrosyl-[protein] + ADP + H(+)</text>
        <dbReference type="Rhea" id="RHEA:10596"/>
        <dbReference type="Rhea" id="RHEA-COMP:10136"/>
        <dbReference type="Rhea" id="RHEA-COMP:20101"/>
        <dbReference type="ChEBI" id="CHEBI:15378"/>
        <dbReference type="ChEBI" id="CHEBI:30616"/>
        <dbReference type="ChEBI" id="CHEBI:46858"/>
        <dbReference type="ChEBI" id="CHEBI:61978"/>
        <dbReference type="ChEBI" id="CHEBI:456216"/>
        <dbReference type="EC" id="2.7.10.2"/>
    </reaction>
</comment>
<evidence type="ECO:0000256" key="5">
    <source>
        <dbReference type="ARBA" id="ARBA00022777"/>
    </source>
</evidence>
<evidence type="ECO:0000256" key="6">
    <source>
        <dbReference type="ARBA" id="ARBA00022840"/>
    </source>
</evidence>
<evidence type="ECO:0000256" key="4">
    <source>
        <dbReference type="ARBA" id="ARBA00022741"/>
    </source>
</evidence>
<dbReference type="Pfam" id="PF13614">
    <property type="entry name" value="AAA_31"/>
    <property type="match status" value="1"/>
</dbReference>
<proteinExistence type="inferred from homology"/>
<dbReference type="GO" id="GO:0005524">
    <property type="term" value="F:ATP binding"/>
    <property type="evidence" value="ECO:0007669"/>
    <property type="project" value="UniProtKB-KW"/>
</dbReference>
<dbReference type="InterPro" id="IPR025669">
    <property type="entry name" value="AAA_dom"/>
</dbReference>
<keyword evidence="11" id="KW-1185">Reference proteome</keyword>
<reference evidence="10 11" key="1">
    <citation type="journal article" date="2015" name="Int. J. Syst. Evol. Microbiol.">
        <title>Sporolactobacillus shoreae sp. nov. and Sporolactobacillus spathodeae sp. nov., two spore-forming lactic acid bacteria isolated from tree barks in Thailand.</title>
        <authorList>
            <person name="Thamacharoensuk T."/>
            <person name="Kitahara M."/>
            <person name="Ohkuma M."/>
            <person name="Thongchul N."/>
            <person name="Tanasupawat S."/>
        </authorList>
    </citation>
    <scope>NUCLEOTIDE SEQUENCE [LARGE SCALE GENOMIC DNA]</scope>
    <source>
        <strain evidence="10 11">BK92</strain>
    </source>
</reference>
<evidence type="ECO:0000256" key="8">
    <source>
        <dbReference type="ARBA" id="ARBA00051245"/>
    </source>
</evidence>